<dbReference type="RefSeq" id="WP_020213541.1">
    <property type="nucleotide sequence ID" value="NZ_JRLX01000005.1"/>
</dbReference>
<dbReference type="InterPro" id="IPR002376">
    <property type="entry name" value="Formyl_transf_N"/>
</dbReference>
<dbReference type="SUPFAM" id="SSF50486">
    <property type="entry name" value="FMT C-terminal domain-like"/>
    <property type="match status" value="1"/>
</dbReference>
<dbReference type="Gene3D" id="3.40.50.12230">
    <property type="match status" value="1"/>
</dbReference>
<evidence type="ECO:0000259" key="1">
    <source>
        <dbReference type="Pfam" id="PF00551"/>
    </source>
</evidence>
<evidence type="ECO:0000313" key="4">
    <source>
        <dbReference type="Proteomes" id="UP000030152"/>
    </source>
</evidence>
<dbReference type="InterPro" id="IPR011034">
    <property type="entry name" value="Formyl_transferase-like_C_sf"/>
</dbReference>
<protein>
    <submittedName>
        <fullName evidence="3">Methionyl-tRNA formyltransferase</fullName>
    </submittedName>
</protein>
<comment type="caution">
    <text evidence="3">The sequence shown here is derived from an EMBL/GenBank/DDBJ whole genome shotgun (WGS) entry which is preliminary data.</text>
</comment>
<reference evidence="3 4" key="1">
    <citation type="submission" date="2013-09" db="EMBL/GenBank/DDBJ databases">
        <authorList>
            <person name="Zeng Z."/>
            <person name="Chen C."/>
        </authorList>
    </citation>
    <scope>NUCLEOTIDE SEQUENCE [LARGE SCALE GENOMIC DNA]</scope>
    <source>
        <strain evidence="3 4">WB 3.3-2</strain>
    </source>
</reference>
<dbReference type="OrthoDB" id="9802815at2"/>
<dbReference type="Pfam" id="PF02911">
    <property type="entry name" value="Formyl_trans_C"/>
    <property type="match status" value="1"/>
</dbReference>
<evidence type="ECO:0000259" key="2">
    <source>
        <dbReference type="Pfam" id="PF02911"/>
    </source>
</evidence>
<dbReference type="AlphaFoldDB" id="A0A0A2M740"/>
<organism evidence="3 4">
    <name type="scientific">Flavobacterium rivuli WB 3.3-2 = DSM 21788</name>
    <dbReference type="NCBI Taxonomy" id="1121895"/>
    <lineage>
        <taxon>Bacteria</taxon>
        <taxon>Pseudomonadati</taxon>
        <taxon>Bacteroidota</taxon>
        <taxon>Flavobacteriia</taxon>
        <taxon>Flavobacteriales</taxon>
        <taxon>Flavobacteriaceae</taxon>
        <taxon>Flavobacterium</taxon>
    </lineage>
</organism>
<dbReference type="STRING" id="1121895.GCA_000378485_02375"/>
<feature type="domain" description="Formyl transferase C-terminal" evidence="2">
    <location>
        <begin position="203"/>
        <end position="245"/>
    </location>
</feature>
<dbReference type="PANTHER" id="PTHR11138">
    <property type="entry name" value="METHIONYL-TRNA FORMYLTRANSFERASE"/>
    <property type="match status" value="1"/>
</dbReference>
<keyword evidence="3" id="KW-0808">Transferase</keyword>
<proteinExistence type="predicted"/>
<feature type="domain" description="Formyl transferase N-terminal" evidence="1">
    <location>
        <begin position="58"/>
        <end position="175"/>
    </location>
</feature>
<dbReference type="InterPro" id="IPR005793">
    <property type="entry name" value="Formyl_trans_C"/>
</dbReference>
<dbReference type="GO" id="GO:0005829">
    <property type="term" value="C:cytosol"/>
    <property type="evidence" value="ECO:0007669"/>
    <property type="project" value="TreeGrafter"/>
</dbReference>
<name>A0A0A2M740_9FLAO</name>
<dbReference type="CDD" id="cd08651">
    <property type="entry name" value="FMT_core_like_4"/>
    <property type="match status" value="1"/>
</dbReference>
<evidence type="ECO:0000313" key="3">
    <source>
        <dbReference type="EMBL" id="KGO87456.1"/>
    </source>
</evidence>
<dbReference type="EMBL" id="JRLX01000005">
    <property type="protein sequence ID" value="KGO87456.1"/>
    <property type="molecule type" value="Genomic_DNA"/>
</dbReference>
<dbReference type="InterPro" id="IPR036477">
    <property type="entry name" value="Formyl_transf_N_sf"/>
</dbReference>
<dbReference type="SUPFAM" id="SSF53328">
    <property type="entry name" value="Formyltransferase"/>
    <property type="match status" value="1"/>
</dbReference>
<keyword evidence="4" id="KW-1185">Reference proteome</keyword>
<dbReference type="Proteomes" id="UP000030152">
    <property type="component" value="Unassembled WGS sequence"/>
</dbReference>
<dbReference type="PANTHER" id="PTHR11138:SF5">
    <property type="entry name" value="METHIONYL-TRNA FORMYLTRANSFERASE, MITOCHONDRIAL"/>
    <property type="match status" value="1"/>
</dbReference>
<gene>
    <name evidence="3" type="ORF">Q765_07255</name>
</gene>
<dbReference type="GO" id="GO:0004479">
    <property type="term" value="F:methionyl-tRNA formyltransferase activity"/>
    <property type="evidence" value="ECO:0007669"/>
    <property type="project" value="TreeGrafter"/>
</dbReference>
<accession>A0A0A2M740</accession>
<sequence>MNFAFVTCVQIGLSCMEELYAVNGTLKLIITLHDEKAKNKSGRIYVDDFAELHSIPVIKVNHINDVAAVQAIKEYAIDWLFIIGWSQIASLEVINAPKYGAIGAHPTLLPQGRGRAAIPWAIIKGLDKTGVTFFKLDENVDTGLILAQQEIPLSATETATVLYEKVNDAHKELISKLYFDLKSGNAKGIVQDESLATYWEGRTPKDGEITLDMDVYQADRLVRATTKPYPGAYVVDKAKKIIIWEGLASIRKQMLPNTLELILTGGYYYATNFEIFDN</sequence>
<dbReference type="eggNOG" id="COG0223">
    <property type="taxonomic scope" value="Bacteria"/>
</dbReference>
<dbReference type="Pfam" id="PF00551">
    <property type="entry name" value="Formyl_trans_N"/>
    <property type="match status" value="1"/>
</dbReference>